<keyword evidence="1" id="KW-0812">Transmembrane</keyword>
<feature type="transmembrane region" description="Helical" evidence="1">
    <location>
        <begin position="170"/>
        <end position="188"/>
    </location>
</feature>
<dbReference type="AlphaFoldDB" id="A0A1I2MY71"/>
<dbReference type="RefSeq" id="WP_143083658.1">
    <property type="nucleotide sequence ID" value="NZ_FOOH01000016.1"/>
</dbReference>
<keyword evidence="1" id="KW-1133">Transmembrane helix</keyword>
<dbReference type="Proteomes" id="UP000199116">
    <property type="component" value="Unassembled WGS sequence"/>
</dbReference>
<evidence type="ECO:0000313" key="2">
    <source>
        <dbReference type="EMBL" id="SFF95840.1"/>
    </source>
</evidence>
<sequence>MPMSNDGFKWRPNDNSAVTNLRYTLEAEKWVNAVSSAQSKTQPGSVGKDFLFIGMLFQLVLCVLLLVLLGILQLLKALVQFIETSLKSKPASKKVNKNIYKEYEEGPVTKVWNIDNSKTKYPSGWKLFFWTNYGTLRGIWKFLFLFTGIFVILVVVLYILSQWIPSHFKVNQGTLIFAAGVSLWNAFIGMDD</sequence>
<evidence type="ECO:0000313" key="3">
    <source>
        <dbReference type="Proteomes" id="UP000199116"/>
    </source>
</evidence>
<name>A0A1I2MY71_9FLAO</name>
<feature type="transmembrane region" description="Helical" evidence="1">
    <location>
        <begin position="142"/>
        <end position="164"/>
    </location>
</feature>
<dbReference type="EMBL" id="FOOH01000016">
    <property type="protein sequence ID" value="SFF95840.1"/>
    <property type="molecule type" value="Genomic_DNA"/>
</dbReference>
<proteinExistence type="predicted"/>
<evidence type="ECO:0000256" key="1">
    <source>
        <dbReference type="SAM" id="Phobius"/>
    </source>
</evidence>
<gene>
    <name evidence="2" type="ORF">SAMN04488033_11676</name>
</gene>
<keyword evidence="3" id="KW-1185">Reference proteome</keyword>
<protein>
    <submittedName>
        <fullName evidence="2">Uncharacterized protein</fullName>
    </submittedName>
</protein>
<keyword evidence="1" id="KW-0472">Membrane</keyword>
<organism evidence="2 3">
    <name type="scientific">Salegentibacter agarivorans</name>
    <dbReference type="NCBI Taxonomy" id="345907"/>
    <lineage>
        <taxon>Bacteria</taxon>
        <taxon>Pseudomonadati</taxon>
        <taxon>Bacteroidota</taxon>
        <taxon>Flavobacteriia</taxon>
        <taxon>Flavobacteriales</taxon>
        <taxon>Flavobacteriaceae</taxon>
        <taxon>Salegentibacter</taxon>
    </lineage>
</organism>
<accession>A0A1I2MY71</accession>
<reference evidence="3" key="1">
    <citation type="submission" date="2016-10" db="EMBL/GenBank/DDBJ databases">
        <authorList>
            <person name="Varghese N."/>
            <person name="Submissions S."/>
        </authorList>
    </citation>
    <scope>NUCLEOTIDE SEQUENCE [LARGE SCALE GENOMIC DNA]</scope>
    <source>
        <strain evidence="3">DSM 23515</strain>
    </source>
</reference>
<feature type="transmembrane region" description="Helical" evidence="1">
    <location>
        <begin position="50"/>
        <end position="72"/>
    </location>
</feature>